<dbReference type="PANTHER" id="PTHR34297">
    <property type="entry name" value="HYPOTHETICAL CYTOSOLIC PROTEIN-RELATED"/>
    <property type="match status" value="1"/>
</dbReference>
<dbReference type="AlphaFoldDB" id="A0A162URL6"/>
<gene>
    <name evidence="2" type="ORF">CLMAG_12730</name>
</gene>
<comment type="caution">
    <text evidence="2">The sequence shown here is derived from an EMBL/GenBank/DDBJ whole genome shotgun (WGS) entry which is preliminary data.</text>
</comment>
<organism evidence="2 3">
    <name type="scientific">Clostridium magnum DSM 2767</name>
    <dbReference type="NCBI Taxonomy" id="1121326"/>
    <lineage>
        <taxon>Bacteria</taxon>
        <taxon>Bacillati</taxon>
        <taxon>Bacillota</taxon>
        <taxon>Clostridia</taxon>
        <taxon>Eubacteriales</taxon>
        <taxon>Clostridiaceae</taxon>
        <taxon>Clostridium</taxon>
    </lineage>
</organism>
<evidence type="ECO:0000256" key="1">
    <source>
        <dbReference type="ARBA" id="ARBA00005721"/>
    </source>
</evidence>
<evidence type="ECO:0000313" key="2">
    <source>
        <dbReference type="EMBL" id="KZL94220.1"/>
    </source>
</evidence>
<dbReference type="PANTHER" id="PTHR34297:SF2">
    <property type="entry name" value="ASP23_GLS24 FAMILY ENVELOPE STRESS RESPONSE PROTEIN"/>
    <property type="match status" value="1"/>
</dbReference>
<protein>
    <submittedName>
        <fullName evidence="2">Alkaline shock protein 23</fullName>
    </submittedName>
</protein>
<evidence type="ECO:0000313" key="3">
    <source>
        <dbReference type="Proteomes" id="UP000076603"/>
    </source>
</evidence>
<reference evidence="2 3" key="1">
    <citation type="submission" date="2016-04" db="EMBL/GenBank/DDBJ databases">
        <title>Genome sequence of Clostridium magnum DSM 2767.</title>
        <authorList>
            <person name="Poehlein A."/>
            <person name="Uhlig R."/>
            <person name="Fischer R."/>
            <person name="Bahl H."/>
            <person name="Daniel R."/>
        </authorList>
    </citation>
    <scope>NUCLEOTIDE SEQUENCE [LARGE SCALE GENOMIC DNA]</scope>
    <source>
        <strain evidence="2 3">DSM 2767</strain>
    </source>
</reference>
<proteinExistence type="inferred from homology"/>
<dbReference type="EMBL" id="LWAE01000001">
    <property type="protein sequence ID" value="KZL94220.1"/>
    <property type="molecule type" value="Genomic_DNA"/>
</dbReference>
<dbReference type="InterPro" id="IPR005531">
    <property type="entry name" value="Asp23"/>
</dbReference>
<keyword evidence="3" id="KW-1185">Reference proteome</keyword>
<dbReference type="Pfam" id="PF03780">
    <property type="entry name" value="Asp23"/>
    <property type="match status" value="1"/>
</dbReference>
<sequence>MNDVKNLGGTRMEENINNEIDLGIVKISDEVVGVIAGLATTEVKGIVGMSASLVGGITQILAGKKNLSKGVKVSVGENSAAIDLYVVVEYGVKIPDIAVEVQENVKKAVESMTGLNVSAVNIHVQNVMIPKTEDAIEEMEE</sequence>
<dbReference type="Proteomes" id="UP000076603">
    <property type="component" value="Unassembled WGS sequence"/>
</dbReference>
<comment type="similarity">
    <text evidence="1">Belongs to the asp23 family.</text>
</comment>
<name>A0A162URL6_9CLOT</name>
<accession>A0A162URL6</accession>
<dbReference type="PATRIC" id="fig|1121326.3.peg.1241"/>
<dbReference type="STRING" id="1121326.CLMAG_12730"/>